<keyword evidence="1" id="KW-0812">Transmembrane</keyword>
<reference evidence="2 3" key="1">
    <citation type="submission" date="2021-03" db="EMBL/GenBank/DDBJ databases">
        <title>Isolation and description of Capnocytophaga bilenii sp. nov., a novel Capnocytophaga species, isolated from a gingivitis subject.</title>
        <authorList>
            <person name="Antezack A."/>
            <person name="Monnet-Corti V."/>
            <person name="La Scola B."/>
        </authorList>
    </citation>
    <scope>NUCLEOTIDE SEQUENCE [LARGE SCALE GENOMIC DNA]</scope>
    <source>
        <strain evidence="2 3">Marseille-Q4570</strain>
    </source>
</reference>
<keyword evidence="3" id="KW-1185">Reference proteome</keyword>
<evidence type="ECO:0000256" key="1">
    <source>
        <dbReference type="SAM" id="Phobius"/>
    </source>
</evidence>
<protein>
    <submittedName>
        <fullName evidence="2">Uncharacterized protein</fullName>
    </submittedName>
</protein>
<gene>
    <name evidence="2" type="ORF">J4N46_01330</name>
</gene>
<dbReference type="Proteomes" id="UP000681610">
    <property type="component" value="Unassembled WGS sequence"/>
</dbReference>
<proteinExistence type="predicted"/>
<keyword evidence="1" id="KW-0472">Membrane</keyword>
<feature type="transmembrane region" description="Helical" evidence="1">
    <location>
        <begin position="6"/>
        <end position="22"/>
    </location>
</feature>
<accession>A0ABS3PUV8</accession>
<dbReference type="EMBL" id="JAGDYP010000001">
    <property type="protein sequence ID" value="MBO1883103.1"/>
    <property type="molecule type" value="Genomic_DNA"/>
</dbReference>
<comment type="caution">
    <text evidence="2">The sequence shown here is derived from an EMBL/GenBank/DDBJ whole genome shotgun (WGS) entry which is preliminary data.</text>
</comment>
<name>A0ABS3PUV8_9FLAO</name>
<keyword evidence="1" id="KW-1133">Transmembrane helix</keyword>
<evidence type="ECO:0000313" key="2">
    <source>
        <dbReference type="EMBL" id="MBO1883103.1"/>
    </source>
</evidence>
<sequence length="62" mass="6907">MIIPKPIVAQLNLIVIVLPLVFKRTPKILFSKTLMGVAVEVLFTFPYQLTFLVVGSLLVHSV</sequence>
<organism evidence="2 3">
    <name type="scientific">Capnocytophaga bilenii</name>
    <dbReference type="NCBI Taxonomy" id="2819369"/>
    <lineage>
        <taxon>Bacteria</taxon>
        <taxon>Pseudomonadati</taxon>
        <taxon>Bacteroidota</taxon>
        <taxon>Flavobacteriia</taxon>
        <taxon>Flavobacteriales</taxon>
        <taxon>Flavobacteriaceae</taxon>
        <taxon>Capnocytophaga</taxon>
    </lineage>
</organism>
<evidence type="ECO:0000313" key="3">
    <source>
        <dbReference type="Proteomes" id="UP000681610"/>
    </source>
</evidence>
<feature type="transmembrane region" description="Helical" evidence="1">
    <location>
        <begin position="34"/>
        <end position="59"/>
    </location>
</feature>